<keyword evidence="5" id="KW-1185">Reference proteome</keyword>
<evidence type="ECO:0000259" key="3">
    <source>
        <dbReference type="Pfam" id="PF13649"/>
    </source>
</evidence>
<dbReference type="InterPro" id="IPR041698">
    <property type="entry name" value="Methyltransf_25"/>
</dbReference>
<comment type="caution">
    <text evidence="4">The sequence shown here is derived from an EMBL/GenBank/DDBJ whole genome shotgun (WGS) entry which is preliminary data.</text>
</comment>
<dbReference type="Proteomes" id="UP001589750">
    <property type="component" value="Unassembled WGS sequence"/>
</dbReference>
<proteinExistence type="predicted"/>
<dbReference type="EC" id="2.1.1.64" evidence="4"/>
<dbReference type="PANTHER" id="PTHR43861">
    <property type="entry name" value="TRANS-ACONITATE 2-METHYLTRANSFERASE-RELATED"/>
    <property type="match status" value="1"/>
</dbReference>
<keyword evidence="1 4" id="KW-0808">Transferase</keyword>
<dbReference type="GO" id="GO:0061542">
    <property type="term" value="F:3-demethylubiquinol 3-O-methyltransferase activity"/>
    <property type="evidence" value="ECO:0007669"/>
    <property type="project" value="UniProtKB-EC"/>
</dbReference>
<feature type="domain" description="Methyltransferase" evidence="3">
    <location>
        <begin position="44"/>
        <end position="135"/>
    </location>
</feature>
<dbReference type="Pfam" id="PF13649">
    <property type="entry name" value="Methyltransf_25"/>
    <property type="match status" value="1"/>
</dbReference>
<dbReference type="EMBL" id="JBHMDG010000010">
    <property type="protein sequence ID" value="MFB9313024.1"/>
    <property type="molecule type" value="Genomic_DNA"/>
</dbReference>
<keyword evidence="4" id="KW-0489">Methyltransferase</keyword>
<evidence type="ECO:0000313" key="5">
    <source>
        <dbReference type="Proteomes" id="UP001589750"/>
    </source>
</evidence>
<dbReference type="EC" id="2.1.1.222" evidence="4"/>
<gene>
    <name evidence="4" type="ORF">ACFFRI_08210</name>
</gene>
<dbReference type="GO" id="GO:0032259">
    <property type="term" value="P:methylation"/>
    <property type="evidence" value="ECO:0007669"/>
    <property type="project" value="UniProtKB-KW"/>
</dbReference>
<reference evidence="4 5" key="1">
    <citation type="submission" date="2024-09" db="EMBL/GenBank/DDBJ databases">
        <authorList>
            <person name="Sun Q."/>
            <person name="Mori K."/>
        </authorList>
    </citation>
    <scope>NUCLEOTIDE SEQUENCE [LARGE SCALE GENOMIC DNA]</scope>
    <source>
        <strain evidence="4 5">JCM 9626</strain>
    </source>
</reference>
<dbReference type="RefSeq" id="WP_140011724.1">
    <property type="nucleotide sequence ID" value="NZ_JBHMDG010000010.1"/>
</dbReference>
<feature type="region of interest" description="Disordered" evidence="2">
    <location>
        <begin position="151"/>
        <end position="189"/>
    </location>
</feature>
<dbReference type="CDD" id="cd02440">
    <property type="entry name" value="AdoMet_MTases"/>
    <property type="match status" value="1"/>
</dbReference>
<dbReference type="Gene3D" id="3.40.50.150">
    <property type="entry name" value="Vaccinia Virus protein VP39"/>
    <property type="match status" value="1"/>
</dbReference>
<evidence type="ECO:0000256" key="1">
    <source>
        <dbReference type="ARBA" id="ARBA00022679"/>
    </source>
</evidence>
<dbReference type="InterPro" id="IPR029063">
    <property type="entry name" value="SAM-dependent_MTases_sf"/>
</dbReference>
<evidence type="ECO:0000313" key="4">
    <source>
        <dbReference type="EMBL" id="MFB9313024.1"/>
    </source>
</evidence>
<dbReference type="GO" id="GO:0102208">
    <property type="term" value="F:2-polyprenyl-6-hydroxyphenol methylase activity"/>
    <property type="evidence" value="ECO:0007669"/>
    <property type="project" value="UniProtKB-EC"/>
</dbReference>
<organism evidence="4 5">
    <name type="scientific">Nocardioides plantarum</name>
    <dbReference type="NCBI Taxonomy" id="29299"/>
    <lineage>
        <taxon>Bacteria</taxon>
        <taxon>Bacillati</taxon>
        <taxon>Actinomycetota</taxon>
        <taxon>Actinomycetes</taxon>
        <taxon>Propionibacteriales</taxon>
        <taxon>Nocardioidaceae</taxon>
        <taxon>Nocardioides</taxon>
    </lineage>
</organism>
<sequence length="236" mass="25173">MNHAFDEQYWDDVWSGGRAGAMSTSAPNPHLVRQVGELAPGAAIDAGCGAGAEAVWLAAAGWTVTAADVAGTALAFGERRAAEAGVGQRVRWVQADLSTWEPEEQYDLVTTHYAHPAIPQLEFYRRIATWVGPHGTLLIVGHLHHDDATATAGEHEQGHGHGQGHGQGHRHSHGADAQHESQPPAEASATAAAITELLDPEVWQVVTAEESQRTAMGPAARRVTINDVVVRATRRH</sequence>
<name>A0ABV5K8E8_9ACTN</name>
<dbReference type="SUPFAM" id="SSF53335">
    <property type="entry name" value="S-adenosyl-L-methionine-dependent methyltransferases"/>
    <property type="match status" value="1"/>
</dbReference>
<protein>
    <submittedName>
        <fullName evidence="4">Class I SAM-dependent methyltransferase</fullName>
        <ecNumber evidence="4">2.1.1.222</ecNumber>
        <ecNumber evidence="4">2.1.1.64</ecNumber>
    </submittedName>
</protein>
<evidence type="ECO:0000256" key="2">
    <source>
        <dbReference type="SAM" id="MobiDB-lite"/>
    </source>
</evidence>
<accession>A0ABV5K8E8</accession>